<dbReference type="GO" id="GO:0008270">
    <property type="term" value="F:zinc ion binding"/>
    <property type="evidence" value="ECO:0007669"/>
    <property type="project" value="UniProtKB-KW"/>
</dbReference>
<feature type="domain" description="C2H2-type" evidence="12">
    <location>
        <begin position="76"/>
        <end position="105"/>
    </location>
</feature>
<evidence type="ECO:0000256" key="9">
    <source>
        <dbReference type="ARBA" id="ARBA00023163"/>
    </source>
</evidence>
<dbReference type="InterPro" id="IPR036236">
    <property type="entry name" value="Znf_C2H2_sf"/>
</dbReference>
<keyword evidence="2" id="KW-0479">Metal-binding</keyword>
<evidence type="ECO:0000256" key="10">
    <source>
        <dbReference type="ARBA" id="ARBA00023242"/>
    </source>
</evidence>
<gene>
    <name evidence="13" type="ORF">KIL84_018680</name>
</gene>
<dbReference type="SMART" id="SM00355">
    <property type="entry name" value="ZnF_C2H2"/>
    <property type="match status" value="2"/>
</dbReference>
<keyword evidence="6" id="KW-0805">Transcription regulation</keyword>
<dbReference type="EMBL" id="JAHDVG010000463">
    <property type="protein sequence ID" value="KAH1185931.1"/>
    <property type="molecule type" value="Genomic_DNA"/>
</dbReference>
<dbReference type="FunFam" id="3.30.160.60:FF:000221">
    <property type="entry name" value="Zinc finger protein 410"/>
    <property type="match status" value="1"/>
</dbReference>
<dbReference type="Pfam" id="PF00096">
    <property type="entry name" value="zf-C2H2"/>
    <property type="match status" value="2"/>
</dbReference>
<evidence type="ECO:0000256" key="11">
    <source>
        <dbReference type="PROSITE-ProRule" id="PRU00042"/>
    </source>
</evidence>
<dbReference type="PANTHER" id="PTHR14003:SF24">
    <property type="entry name" value="ZINC FINGER PROTEIN 410"/>
    <property type="match status" value="1"/>
</dbReference>
<keyword evidence="8" id="KW-0010">Activator</keyword>
<keyword evidence="4 11" id="KW-0863">Zinc-finger</keyword>
<dbReference type="PANTHER" id="PTHR14003">
    <property type="entry name" value="TRANSCRIPTIONAL REPRESSOR PROTEIN YY"/>
    <property type="match status" value="1"/>
</dbReference>
<protein>
    <recommendedName>
        <fullName evidence="12">C2H2-type domain-containing protein</fullName>
    </recommendedName>
</protein>
<evidence type="ECO:0000256" key="1">
    <source>
        <dbReference type="ARBA" id="ARBA00004123"/>
    </source>
</evidence>
<dbReference type="InterPro" id="IPR013087">
    <property type="entry name" value="Znf_C2H2_type"/>
</dbReference>
<evidence type="ECO:0000256" key="4">
    <source>
        <dbReference type="ARBA" id="ARBA00022771"/>
    </source>
</evidence>
<feature type="non-terminal residue" evidence="13">
    <location>
        <position position="216"/>
    </location>
</feature>
<dbReference type="GO" id="GO:0000981">
    <property type="term" value="F:DNA-binding transcription factor activity, RNA polymerase II-specific"/>
    <property type="evidence" value="ECO:0007669"/>
    <property type="project" value="TreeGrafter"/>
</dbReference>
<keyword evidence="5" id="KW-0862">Zinc</keyword>
<dbReference type="Proteomes" id="UP000827986">
    <property type="component" value="Unassembled WGS sequence"/>
</dbReference>
<evidence type="ECO:0000256" key="2">
    <source>
        <dbReference type="ARBA" id="ARBA00022723"/>
    </source>
</evidence>
<dbReference type="Gene3D" id="3.30.160.60">
    <property type="entry name" value="Classic Zinc Finger"/>
    <property type="match status" value="2"/>
</dbReference>
<dbReference type="GO" id="GO:0005667">
    <property type="term" value="C:transcription regulator complex"/>
    <property type="evidence" value="ECO:0007669"/>
    <property type="project" value="TreeGrafter"/>
</dbReference>
<dbReference type="PROSITE" id="PS50157">
    <property type="entry name" value="ZINC_FINGER_C2H2_2"/>
    <property type="match status" value="2"/>
</dbReference>
<dbReference type="SUPFAM" id="SSF57667">
    <property type="entry name" value="beta-beta-alpha zinc fingers"/>
    <property type="match status" value="2"/>
</dbReference>
<dbReference type="GO" id="GO:0000978">
    <property type="term" value="F:RNA polymerase II cis-regulatory region sequence-specific DNA binding"/>
    <property type="evidence" value="ECO:0007669"/>
    <property type="project" value="TreeGrafter"/>
</dbReference>
<name>A0A9D3XUV5_9SAUR</name>
<evidence type="ECO:0000313" key="14">
    <source>
        <dbReference type="Proteomes" id="UP000827986"/>
    </source>
</evidence>
<evidence type="ECO:0000259" key="12">
    <source>
        <dbReference type="PROSITE" id="PS50157"/>
    </source>
</evidence>
<reference evidence="13" key="1">
    <citation type="submission" date="2021-09" db="EMBL/GenBank/DDBJ databases">
        <title>The genome of Mauremys mutica provides insights into the evolution of semi-aquatic lifestyle.</title>
        <authorList>
            <person name="Gong S."/>
            <person name="Gao Y."/>
        </authorList>
    </citation>
    <scope>NUCLEOTIDE SEQUENCE</scope>
    <source>
        <strain evidence="13">MM-2020</strain>
        <tissue evidence="13">Muscle</tissue>
    </source>
</reference>
<accession>A0A9D3XUV5</accession>
<dbReference type="AlphaFoldDB" id="A0A9D3XUV5"/>
<comment type="caution">
    <text evidence="13">The sequence shown here is derived from an EMBL/GenBank/DDBJ whole genome shotgun (WGS) entry which is preliminary data.</text>
</comment>
<keyword evidence="10" id="KW-0539">Nucleus</keyword>
<dbReference type="GO" id="GO:0031519">
    <property type="term" value="C:PcG protein complex"/>
    <property type="evidence" value="ECO:0007669"/>
    <property type="project" value="TreeGrafter"/>
</dbReference>
<keyword evidence="7" id="KW-0238">DNA-binding</keyword>
<organism evidence="13 14">
    <name type="scientific">Mauremys mutica</name>
    <name type="common">yellowpond turtle</name>
    <dbReference type="NCBI Taxonomy" id="74926"/>
    <lineage>
        <taxon>Eukaryota</taxon>
        <taxon>Metazoa</taxon>
        <taxon>Chordata</taxon>
        <taxon>Craniata</taxon>
        <taxon>Vertebrata</taxon>
        <taxon>Euteleostomi</taxon>
        <taxon>Archelosauria</taxon>
        <taxon>Testudinata</taxon>
        <taxon>Testudines</taxon>
        <taxon>Cryptodira</taxon>
        <taxon>Durocryptodira</taxon>
        <taxon>Testudinoidea</taxon>
        <taxon>Geoemydidae</taxon>
        <taxon>Geoemydinae</taxon>
        <taxon>Mauremys</taxon>
    </lineage>
</organism>
<evidence type="ECO:0000256" key="8">
    <source>
        <dbReference type="ARBA" id="ARBA00023159"/>
    </source>
</evidence>
<dbReference type="GO" id="GO:0000785">
    <property type="term" value="C:chromatin"/>
    <property type="evidence" value="ECO:0007669"/>
    <property type="project" value="TreeGrafter"/>
</dbReference>
<keyword evidence="14" id="KW-1185">Reference proteome</keyword>
<dbReference type="PROSITE" id="PS00028">
    <property type="entry name" value="ZINC_FINGER_C2H2_1"/>
    <property type="match status" value="2"/>
</dbReference>
<evidence type="ECO:0000256" key="5">
    <source>
        <dbReference type="ARBA" id="ARBA00022833"/>
    </source>
</evidence>
<dbReference type="GO" id="GO:0045893">
    <property type="term" value="P:positive regulation of DNA-templated transcription"/>
    <property type="evidence" value="ECO:0007669"/>
    <property type="project" value="UniProtKB-ARBA"/>
</dbReference>
<sequence length="216" mass="24915">SGFHFQTAYFLSIKKLVEQVLDWSLYFPHIYWTNVDISLIRNDRSFTCPAEGCGKSFYVLQRLKVHMRTHNGEKPFVCTEVGCGKQFTTAGNLKNHLRIHTGEKPFLSVSDDDPTHVVHLKNTFTADLTKRKEGTNVRFLRIAKELVPRVKNLKCLPKSEREKVWSVLSEVLKEQHSNAETTEPKPPKNKINFLLVAFDSDEENEHALVCIVLNRY</sequence>
<dbReference type="FunFam" id="3.30.160.60:FF:000071">
    <property type="entry name" value="Putative zinc finger protein 143"/>
    <property type="match status" value="1"/>
</dbReference>
<keyword evidence="9" id="KW-0804">Transcription</keyword>
<evidence type="ECO:0000256" key="6">
    <source>
        <dbReference type="ARBA" id="ARBA00023015"/>
    </source>
</evidence>
<evidence type="ECO:0000313" key="13">
    <source>
        <dbReference type="EMBL" id="KAH1185931.1"/>
    </source>
</evidence>
<proteinExistence type="predicted"/>
<evidence type="ECO:0000256" key="7">
    <source>
        <dbReference type="ARBA" id="ARBA00023125"/>
    </source>
</evidence>
<comment type="subcellular location">
    <subcellularLocation>
        <location evidence="1">Nucleus</location>
    </subcellularLocation>
</comment>
<feature type="domain" description="C2H2-type" evidence="12">
    <location>
        <begin position="46"/>
        <end position="75"/>
    </location>
</feature>
<keyword evidence="3" id="KW-0677">Repeat</keyword>
<evidence type="ECO:0000256" key="3">
    <source>
        <dbReference type="ARBA" id="ARBA00022737"/>
    </source>
</evidence>